<evidence type="ECO:0000313" key="2">
    <source>
        <dbReference type="EMBL" id="PNX68572.1"/>
    </source>
</evidence>
<dbReference type="EMBL" id="ASHM01105810">
    <property type="protein sequence ID" value="PNX68572.1"/>
    <property type="molecule type" value="Genomic_DNA"/>
</dbReference>
<gene>
    <name evidence="2" type="ORF">L195_g056244</name>
</gene>
<dbReference type="GO" id="GO:0031369">
    <property type="term" value="F:translation initiation factor binding"/>
    <property type="evidence" value="ECO:0007669"/>
    <property type="project" value="TreeGrafter"/>
</dbReference>
<name>A0A2K3KQL2_TRIPR</name>
<proteinExistence type="predicted"/>
<dbReference type="Gene3D" id="1.25.40.180">
    <property type="match status" value="1"/>
</dbReference>
<dbReference type="AlphaFoldDB" id="A0A2K3KQL2"/>
<evidence type="ECO:0000313" key="3">
    <source>
        <dbReference type="Proteomes" id="UP000236291"/>
    </source>
</evidence>
<dbReference type="GO" id="GO:0005085">
    <property type="term" value="F:guanyl-nucleotide exchange factor activity"/>
    <property type="evidence" value="ECO:0007669"/>
    <property type="project" value="TreeGrafter"/>
</dbReference>
<dbReference type="SUPFAM" id="SSF48371">
    <property type="entry name" value="ARM repeat"/>
    <property type="match status" value="1"/>
</dbReference>
<dbReference type="InterPro" id="IPR003307">
    <property type="entry name" value="W2_domain"/>
</dbReference>
<keyword evidence="2" id="KW-0648">Protein biosynthesis</keyword>
<dbReference type="InterPro" id="IPR016024">
    <property type="entry name" value="ARM-type_fold"/>
</dbReference>
<dbReference type="Pfam" id="PF02020">
    <property type="entry name" value="W2"/>
    <property type="match status" value="1"/>
</dbReference>
<dbReference type="Proteomes" id="UP000236291">
    <property type="component" value="Unassembled WGS sequence"/>
</dbReference>
<sequence>MYNEDIIEEDAILSWEDEKKEADESDKVFVKQAQTFIQWLKEPPEEDDDEEE</sequence>
<evidence type="ECO:0000259" key="1">
    <source>
        <dbReference type="PROSITE" id="PS51363"/>
    </source>
</evidence>
<keyword evidence="2" id="KW-0396">Initiation factor</keyword>
<reference evidence="2 3" key="1">
    <citation type="journal article" date="2014" name="Am. J. Bot.">
        <title>Genome assembly and annotation for red clover (Trifolium pratense; Fabaceae).</title>
        <authorList>
            <person name="Istvanek J."/>
            <person name="Jaros M."/>
            <person name="Krenek A."/>
            <person name="Repkova J."/>
        </authorList>
    </citation>
    <scope>NUCLEOTIDE SEQUENCE [LARGE SCALE GENOMIC DNA]</scope>
    <source>
        <strain evidence="3">cv. Tatra</strain>
        <tissue evidence="2">Young leaves</tissue>
    </source>
</reference>
<protein>
    <submittedName>
        <fullName evidence="2">Translation initiation factor eIF-2B subunit epsilon-like protein</fullName>
    </submittedName>
</protein>
<dbReference type="PROSITE" id="PS51363">
    <property type="entry name" value="W2"/>
    <property type="match status" value="1"/>
</dbReference>
<comment type="caution">
    <text evidence="2">The sequence shown here is derived from an EMBL/GenBank/DDBJ whole genome shotgun (WGS) entry which is preliminary data.</text>
</comment>
<dbReference type="GO" id="GO:0005851">
    <property type="term" value="C:eukaryotic translation initiation factor 2B complex"/>
    <property type="evidence" value="ECO:0007669"/>
    <property type="project" value="TreeGrafter"/>
</dbReference>
<dbReference type="GO" id="GO:0003743">
    <property type="term" value="F:translation initiation factor activity"/>
    <property type="evidence" value="ECO:0007669"/>
    <property type="project" value="UniProtKB-KW"/>
</dbReference>
<feature type="domain" description="W2" evidence="1">
    <location>
        <begin position="1"/>
        <end position="50"/>
    </location>
</feature>
<dbReference type="InterPro" id="IPR051956">
    <property type="entry name" value="eIF2B_epsilon"/>
</dbReference>
<accession>A0A2K3KQL2</accession>
<reference evidence="2 3" key="2">
    <citation type="journal article" date="2017" name="Front. Plant Sci.">
        <title>Gene Classification and Mining of Molecular Markers Useful in Red Clover (Trifolium pratense) Breeding.</title>
        <authorList>
            <person name="Istvanek J."/>
            <person name="Dluhosova J."/>
            <person name="Dluhos P."/>
            <person name="Patkova L."/>
            <person name="Nedelnik J."/>
            <person name="Repkova J."/>
        </authorList>
    </citation>
    <scope>NUCLEOTIDE SEQUENCE [LARGE SCALE GENOMIC DNA]</scope>
    <source>
        <strain evidence="3">cv. Tatra</strain>
        <tissue evidence="2">Young leaves</tissue>
    </source>
</reference>
<dbReference type="PANTHER" id="PTHR45887">
    <property type="entry name" value="TRANSLATION INITIATION FACTOR EIF-2B SUBUNIT EPSILON"/>
    <property type="match status" value="1"/>
</dbReference>
<dbReference type="STRING" id="57577.A0A2K3KQL2"/>
<organism evidence="2 3">
    <name type="scientific">Trifolium pratense</name>
    <name type="common">Red clover</name>
    <dbReference type="NCBI Taxonomy" id="57577"/>
    <lineage>
        <taxon>Eukaryota</taxon>
        <taxon>Viridiplantae</taxon>
        <taxon>Streptophyta</taxon>
        <taxon>Embryophyta</taxon>
        <taxon>Tracheophyta</taxon>
        <taxon>Spermatophyta</taxon>
        <taxon>Magnoliopsida</taxon>
        <taxon>eudicotyledons</taxon>
        <taxon>Gunneridae</taxon>
        <taxon>Pentapetalae</taxon>
        <taxon>rosids</taxon>
        <taxon>fabids</taxon>
        <taxon>Fabales</taxon>
        <taxon>Fabaceae</taxon>
        <taxon>Papilionoideae</taxon>
        <taxon>50 kb inversion clade</taxon>
        <taxon>NPAAA clade</taxon>
        <taxon>Hologalegina</taxon>
        <taxon>IRL clade</taxon>
        <taxon>Trifolieae</taxon>
        <taxon>Trifolium</taxon>
    </lineage>
</organism>
<dbReference type="PANTHER" id="PTHR45887:SF1">
    <property type="entry name" value="TRANSLATION INITIATION FACTOR EIF-2B SUBUNIT EPSILON"/>
    <property type="match status" value="1"/>
</dbReference>